<evidence type="ECO:0000313" key="2">
    <source>
        <dbReference type="EMBL" id="BDZ49711.1"/>
    </source>
</evidence>
<accession>A0ABM8GMP4</accession>
<dbReference type="Proteomes" id="UP001321486">
    <property type="component" value="Chromosome"/>
</dbReference>
<keyword evidence="1" id="KW-0472">Membrane</keyword>
<sequence length="346" mass="36513">MDELSTLRNTRADVAPPTREALERGRAALFERIENGTPSRQPDQRIRRRRLGVVVAGAGALAVALVMTGVVVPQLGAGSSAQAAALLTTAAQATITAKDPVVGPGQYLQIDTTMRGLSTGIETSGEAVTWMEGTHNVLYIPSDRNSTWIWDRHLIAPFAFQNAAAKTMALEDFAAQRGNADTDSIVRGAGGKFYGTAAPAANDFFGTDTVTKSLDQLPTDPAALREYLRKTWNTGASGSEEQDAWVRITQLLEDGTATAKLRSALYQVAAMIPGISITNNSTTLDGRTGTAIGRTVDGVRSDIIIDPSDGDFIGGRTVTLTPLYGWPAGTSTESSSVTTSVVDTAP</sequence>
<name>A0ABM8GMP4_9MICO</name>
<dbReference type="NCBIfam" id="NF038083">
    <property type="entry name" value="CU044_5270_fam"/>
    <property type="match status" value="1"/>
</dbReference>
<feature type="transmembrane region" description="Helical" evidence="1">
    <location>
        <begin position="51"/>
        <end position="72"/>
    </location>
</feature>
<organism evidence="2 3">
    <name type="scientific">Frondihabitans sucicola</name>
    <dbReference type="NCBI Taxonomy" id="1268041"/>
    <lineage>
        <taxon>Bacteria</taxon>
        <taxon>Bacillati</taxon>
        <taxon>Actinomycetota</taxon>
        <taxon>Actinomycetes</taxon>
        <taxon>Micrococcales</taxon>
        <taxon>Microbacteriaceae</taxon>
        <taxon>Frondihabitans</taxon>
    </lineage>
</organism>
<evidence type="ECO:0000313" key="3">
    <source>
        <dbReference type="Proteomes" id="UP001321486"/>
    </source>
</evidence>
<dbReference type="EMBL" id="AP027732">
    <property type="protein sequence ID" value="BDZ49711.1"/>
    <property type="molecule type" value="Genomic_DNA"/>
</dbReference>
<proteinExistence type="predicted"/>
<dbReference type="RefSeq" id="WP_286346437.1">
    <property type="nucleotide sequence ID" value="NZ_AP027732.1"/>
</dbReference>
<keyword evidence="1" id="KW-1133">Transmembrane helix</keyword>
<keyword evidence="3" id="KW-1185">Reference proteome</keyword>
<evidence type="ECO:0000256" key="1">
    <source>
        <dbReference type="SAM" id="Phobius"/>
    </source>
</evidence>
<protein>
    <submittedName>
        <fullName evidence="2">Uncharacterized protein</fullName>
    </submittedName>
</protein>
<dbReference type="InterPro" id="IPR047789">
    <property type="entry name" value="CU044_5270-like"/>
</dbReference>
<reference evidence="3" key="1">
    <citation type="journal article" date="2019" name="Int. J. Syst. Evol. Microbiol.">
        <title>The Global Catalogue of Microorganisms (GCM) 10K type strain sequencing project: providing services to taxonomists for standard genome sequencing and annotation.</title>
        <authorList>
            <consortium name="The Broad Institute Genomics Platform"/>
            <consortium name="The Broad Institute Genome Sequencing Center for Infectious Disease"/>
            <person name="Wu L."/>
            <person name="Ma J."/>
        </authorList>
    </citation>
    <scope>NUCLEOTIDE SEQUENCE [LARGE SCALE GENOMIC DNA]</scope>
    <source>
        <strain evidence="3">NBRC 108728</strain>
    </source>
</reference>
<gene>
    <name evidence="2" type="ORF">GCM10025867_19520</name>
</gene>
<keyword evidence="1" id="KW-0812">Transmembrane</keyword>